<dbReference type="GO" id="GO:0046872">
    <property type="term" value="F:metal ion binding"/>
    <property type="evidence" value="ECO:0007669"/>
    <property type="project" value="UniProtKB-KW"/>
</dbReference>
<evidence type="ECO:0000256" key="13">
    <source>
        <dbReference type="ARBA" id="ARBA00083541"/>
    </source>
</evidence>
<comment type="subcellular location">
    <subcellularLocation>
        <location evidence="2">Mitochondrion matrix</location>
    </subcellularLocation>
</comment>
<organism evidence="16 17">
    <name type="scientific">Ranatra chinensis</name>
    <dbReference type="NCBI Taxonomy" id="642074"/>
    <lineage>
        <taxon>Eukaryota</taxon>
        <taxon>Metazoa</taxon>
        <taxon>Ecdysozoa</taxon>
        <taxon>Arthropoda</taxon>
        <taxon>Hexapoda</taxon>
        <taxon>Insecta</taxon>
        <taxon>Pterygota</taxon>
        <taxon>Neoptera</taxon>
        <taxon>Paraneoptera</taxon>
        <taxon>Hemiptera</taxon>
        <taxon>Heteroptera</taxon>
        <taxon>Panheteroptera</taxon>
        <taxon>Nepomorpha</taxon>
        <taxon>Nepidae</taxon>
        <taxon>Ranatrinae</taxon>
        <taxon>Ranatra</taxon>
    </lineage>
</organism>
<proteinExistence type="predicted"/>
<feature type="domain" description="2',5'-phosphodiesterase 12-like N-terminal" evidence="15">
    <location>
        <begin position="124"/>
        <end position="212"/>
    </location>
</feature>
<dbReference type="InterPro" id="IPR036691">
    <property type="entry name" value="Endo/exonu/phosph_ase_sf"/>
</dbReference>
<keyword evidence="6" id="KW-0479">Metal-binding</keyword>
<evidence type="ECO:0000259" key="15">
    <source>
        <dbReference type="Pfam" id="PF21171"/>
    </source>
</evidence>
<evidence type="ECO:0000256" key="2">
    <source>
        <dbReference type="ARBA" id="ARBA00004305"/>
    </source>
</evidence>
<keyword evidence="17" id="KW-1185">Reference proteome</keyword>
<sequence>MHFRRTSGSESFQVQFQFDHPPLNVSREFNFSRRLSENLDAFVDRMRNNIDKVLSKRKARRQKKTGSPVLDEACSDLQIVLSSQGSPVAGTLKCEDIFFNGDTSNLVFHICDKSYTVVVNSPWVKCLSLPSVVMVGFPAYPNKIHIIFGDMKTSKYFWYAATQEEFKKGKWREVGTDMVYVPVEGDVGCKLKFECIPSDGALDGVKTELVTKTEVQLGPGTCPFETRHQYTKNHLDNDSFRIVSYNILAEFYTETEVARNEMFSHCPVDALSLDYRKQLYLKELFGYNADIICLQEVDQKVFNFDLQYMFNKRDMNGIYSLKTGAVNEGIAIFYSTKKFRLKDSYSVVLAEEIDTNPIFSHIWETIKDNKIVVDNFKSKPTVMLILVLEPVGVEGEVLIVGNIHMYYSPDKEYIRLLQGGMFLSLIDHVAKNVVKSVPGIRPSVVMCGDFNSSPECGLYALMTTGHIPDDIGDWKCDENEMVSGLTLRHPYSISSAYGTPEYTNLTANFSGCLDYIYFQNDALLLKQVVPLPSDEEVKKHVALPNIEFPSDHLALVADFGWKKC</sequence>
<dbReference type="SUPFAM" id="SSF56219">
    <property type="entry name" value="DNase I-like"/>
    <property type="match status" value="1"/>
</dbReference>
<evidence type="ECO:0000256" key="6">
    <source>
        <dbReference type="ARBA" id="ARBA00022723"/>
    </source>
</evidence>
<keyword evidence="4" id="KW-0507">mRNA processing</keyword>
<gene>
    <name evidence="16" type="ORF">AAG570_001836</name>
</gene>
<dbReference type="Proteomes" id="UP001558652">
    <property type="component" value="Unassembled WGS sequence"/>
</dbReference>
<dbReference type="InterPro" id="IPR048821">
    <property type="entry name" value="PDE12-like_N"/>
</dbReference>
<dbReference type="Pfam" id="PF03372">
    <property type="entry name" value="Exo_endo_phos"/>
    <property type="match status" value="1"/>
</dbReference>
<keyword evidence="10" id="KW-0809">Transit peptide</keyword>
<dbReference type="GO" id="GO:0006397">
    <property type="term" value="P:mRNA processing"/>
    <property type="evidence" value="ECO:0007669"/>
    <property type="project" value="UniProtKB-KW"/>
</dbReference>
<dbReference type="PANTHER" id="PTHR12121:SF37">
    <property type="entry name" value="2',5'-PHOSPHODIESTERASE 12"/>
    <property type="match status" value="1"/>
</dbReference>
<keyword evidence="9" id="KW-0460">Magnesium</keyword>
<evidence type="ECO:0000256" key="7">
    <source>
        <dbReference type="ARBA" id="ARBA00022801"/>
    </source>
</evidence>
<dbReference type="InterPro" id="IPR005135">
    <property type="entry name" value="Endo/exonuclease/phosphatase"/>
</dbReference>
<dbReference type="GO" id="GO:0004535">
    <property type="term" value="F:poly(A)-specific ribonuclease activity"/>
    <property type="evidence" value="ECO:0007669"/>
    <property type="project" value="UniProtKB-ARBA"/>
</dbReference>
<keyword evidence="5" id="KW-0540">Nuclease</keyword>
<evidence type="ECO:0000313" key="17">
    <source>
        <dbReference type="Proteomes" id="UP001558652"/>
    </source>
</evidence>
<comment type="caution">
    <text evidence="16">The sequence shown here is derived from an EMBL/GenBank/DDBJ whole genome shotgun (WGS) entry which is preliminary data.</text>
</comment>
<name>A0ABD0Y9N2_9HEMI</name>
<dbReference type="FunFam" id="3.60.10.10:FF:000018">
    <property type="entry name" value="2',5'-phosphodiesterase 12"/>
    <property type="match status" value="1"/>
</dbReference>
<evidence type="ECO:0000259" key="14">
    <source>
        <dbReference type="Pfam" id="PF03372"/>
    </source>
</evidence>
<comment type="cofactor">
    <cofactor evidence="1">
        <name>Mg(2+)</name>
        <dbReference type="ChEBI" id="CHEBI:18420"/>
    </cofactor>
</comment>
<evidence type="ECO:0000256" key="11">
    <source>
        <dbReference type="ARBA" id="ARBA00023128"/>
    </source>
</evidence>
<evidence type="ECO:0000256" key="3">
    <source>
        <dbReference type="ARBA" id="ARBA00022553"/>
    </source>
</evidence>
<dbReference type="Gene3D" id="3.60.10.10">
    <property type="entry name" value="Endonuclease/exonuclease/phosphatase"/>
    <property type="match status" value="1"/>
</dbReference>
<dbReference type="InterPro" id="IPR050410">
    <property type="entry name" value="CCR4/nocturin_mRNA_transcr"/>
</dbReference>
<evidence type="ECO:0000256" key="12">
    <source>
        <dbReference type="ARBA" id="ARBA00072755"/>
    </source>
</evidence>
<keyword evidence="7" id="KW-0378">Hydrolase</keyword>
<dbReference type="AlphaFoldDB" id="A0ABD0Y9N2"/>
<accession>A0ABD0Y9N2</accession>
<dbReference type="EMBL" id="JBFDAA010000011">
    <property type="protein sequence ID" value="KAL1124066.1"/>
    <property type="molecule type" value="Genomic_DNA"/>
</dbReference>
<feature type="domain" description="Endonuclease/exonuclease/phosphatase" evidence="14">
    <location>
        <begin position="244"/>
        <end position="552"/>
    </location>
</feature>
<keyword evidence="8" id="KW-0269">Exonuclease</keyword>
<evidence type="ECO:0000256" key="8">
    <source>
        <dbReference type="ARBA" id="ARBA00022839"/>
    </source>
</evidence>
<evidence type="ECO:0000256" key="1">
    <source>
        <dbReference type="ARBA" id="ARBA00001946"/>
    </source>
</evidence>
<dbReference type="GO" id="GO:0005759">
    <property type="term" value="C:mitochondrial matrix"/>
    <property type="evidence" value="ECO:0007669"/>
    <property type="project" value="UniProtKB-SubCell"/>
</dbReference>
<keyword evidence="3" id="KW-0597">Phosphoprotein</keyword>
<protein>
    <recommendedName>
        <fullName evidence="12">2',5'-phosphodiesterase 12</fullName>
    </recommendedName>
    <alternativeName>
        <fullName evidence="13">Mitochondrial deadenylase</fullName>
    </alternativeName>
</protein>
<evidence type="ECO:0000256" key="4">
    <source>
        <dbReference type="ARBA" id="ARBA00022664"/>
    </source>
</evidence>
<evidence type="ECO:0000256" key="9">
    <source>
        <dbReference type="ARBA" id="ARBA00022842"/>
    </source>
</evidence>
<reference evidence="16 17" key="1">
    <citation type="submission" date="2024-07" db="EMBL/GenBank/DDBJ databases">
        <title>Chromosome-level genome assembly of the water stick insect Ranatra chinensis (Heteroptera: Nepidae).</title>
        <authorList>
            <person name="Liu X."/>
        </authorList>
    </citation>
    <scope>NUCLEOTIDE SEQUENCE [LARGE SCALE GENOMIC DNA]</scope>
    <source>
        <strain evidence="16">Cailab_2021Rc</strain>
        <tissue evidence="16">Muscle</tissue>
    </source>
</reference>
<evidence type="ECO:0000256" key="10">
    <source>
        <dbReference type="ARBA" id="ARBA00022946"/>
    </source>
</evidence>
<keyword evidence="11" id="KW-0496">Mitochondrion</keyword>
<dbReference type="PANTHER" id="PTHR12121">
    <property type="entry name" value="CARBON CATABOLITE REPRESSOR PROTEIN 4"/>
    <property type="match status" value="1"/>
</dbReference>
<evidence type="ECO:0000313" key="16">
    <source>
        <dbReference type="EMBL" id="KAL1124066.1"/>
    </source>
</evidence>
<evidence type="ECO:0000256" key="5">
    <source>
        <dbReference type="ARBA" id="ARBA00022722"/>
    </source>
</evidence>
<dbReference type="Pfam" id="PF21171">
    <property type="entry name" value="PDE12-like_N"/>
    <property type="match status" value="1"/>
</dbReference>